<reference evidence="4" key="1">
    <citation type="journal article" date="2019" name="Int. J. Syst. Evol. Microbiol.">
        <title>The Global Catalogue of Microorganisms (GCM) 10K type strain sequencing project: providing services to taxonomists for standard genome sequencing and annotation.</title>
        <authorList>
            <consortium name="The Broad Institute Genomics Platform"/>
            <consortium name="The Broad Institute Genome Sequencing Center for Infectious Disease"/>
            <person name="Wu L."/>
            <person name="Ma J."/>
        </authorList>
    </citation>
    <scope>NUCLEOTIDE SEQUENCE [LARGE SCALE GENOMIC DNA]</scope>
    <source>
        <strain evidence="4">JCM 17066</strain>
    </source>
</reference>
<dbReference type="InterPro" id="IPR008462">
    <property type="entry name" value="CsbD"/>
</dbReference>
<feature type="domain" description="CsbD-like" evidence="2">
    <location>
        <begin position="4"/>
        <end position="56"/>
    </location>
</feature>
<evidence type="ECO:0000313" key="3">
    <source>
        <dbReference type="EMBL" id="MFC5473822.1"/>
    </source>
</evidence>
<protein>
    <submittedName>
        <fullName evidence="3">CsbD family protein</fullName>
    </submittedName>
</protein>
<dbReference type="InterPro" id="IPR050423">
    <property type="entry name" value="UPF0337_stress_rsp"/>
</dbReference>
<dbReference type="InterPro" id="IPR026042">
    <property type="entry name" value="YjbJ"/>
</dbReference>
<name>A0ABW0M948_9BURK</name>
<gene>
    <name evidence="3" type="ORF">ACFPM8_07605</name>
</gene>
<comment type="caution">
    <text evidence="3">The sequence shown here is derived from an EMBL/GenBank/DDBJ whole genome shotgun (WGS) entry which is preliminary data.</text>
</comment>
<dbReference type="InterPro" id="IPR036629">
    <property type="entry name" value="YjbJ_sf"/>
</dbReference>
<dbReference type="Proteomes" id="UP001596045">
    <property type="component" value="Unassembled WGS sequence"/>
</dbReference>
<keyword evidence="4" id="KW-1185">Reference proteome</keyword>
<accession>A0ABW0M948</accession>
<evidence type="ECO:0000259" key="2">
    <source>
        <dbReference type="Pfam" id="PF05532"/>
    </source>
</evidence>
<dbReference type="Pfam" id="PF05532">
    <property type="entry name" value="CsbD"/>
    <property type="match status" value="1"/>
</dbReference>
<dbReference type="PIRSF" id="PIRSF039008">
    <property type="entry name" value="YjbJ"/>
    <property type="match status" value="1"/>
</dbReference>
<evidence type="ECO:0000313" key="4">
    <source>
        <dbReference type="Proteomes" id="UP001596045"/>
    </source>
</evidence>
<dbReference type="PANTHER" id="PTHR34977:SF1">
    <property type="entry name" value="UPF0337 PROTEIN YJBJ"/>
    <property type="match status" value="1"/>
</dbReference>
<dbReference type="RefSeq" id="WP_378996689.1">
    <property type="nucleotide sequence ID" value="NZ_JBHSMT010000013.1"/>
</dbReference>
<dbReference type="EMBL" id="JBHSMT010000013">
    <property type="protein sequence ID" value="MFC5473822.1"/>
    <property type="molecule type" value="Genomic_DNA"/>
</dbReference>
<dbReference type="Gene3D" id="1.10.1470.10">
    <property type="entry name" value="YjbJ"/>
    <property type="match status" value="1"/>
</dbReference>
<sequence>MNWDIVAGNWKQFKGKVKEQWGKLTDDHLDTIAGKRDQLAGKIQETYGVGKDEAEKQIKEFEERHKKDAP</sequence>
<proteinExistence type="inferred from homology"/>
<comment type="similarity">
    <text evidence="1">Belongs to the UPF0337 (CsbD) family.</text>
</comment>
<dbReference type="PANTHER" id="PTHR34977">
    <property type="entry name" value="UPF0337 PROTEIN YJBJ"/>
    <property type="match status" value="1"/>
</dbReference>
<organism evidence="3 4">
    <name type="scientific">Paraherbaspirillum soli</name>
    <dbReference type="NCBI Taxonomy" id="631222"/>
    <lineage>
        <taxon>Bacteria</taxon>
        <taxon>Pseudomonadati</taxon>
        <taxon>Pseudomonadota</taxon>
        <taxon>Betaproteobacteria</taxon>
        <taxon>Burkholderiales</taxon>
        <taxon>Oxalobacteraceae</taxon>
        <taxon>Paraherbaspirillum</taxon>
    </lineage>
</organism>
<evidence type="ECO:0000256" key="1">
    <source>
        <dbReference type="ARBA" id="ARBA00009129"/>
    </source>
</evidence>
<dbReference type="SUPFAM" id="SSF69047">
    <property type="entry name" value="Hypothetical protein YjbJ"/>
    <property type="match status" value="1"/>
</dbReference>